<dbReference type="GO" id="GO:0071555">
    <property type="term" value="P:cell wall organization"/>
    <property type="evidence" value="ECO:0007669"/>
    <property type="project" value="UniProtKB-KW"/>
</dbReference>
<gene>
    <name evidence="18" type="ORF">K8V82_04780</name>
</gene>
<evidence type="ECO:0000256" key="5">
    <source>
        <dbReference type="ARBA" id="ARBA00022645"/>
    </source>
</evidence>
<evidence type="ECO:0000256" key="15">
    <source>
        <dbReference type="RuleBase" id="RU004016"/>
    </source>
</evidence>
<feature type="binding site" evidence="14">
    <location>
        <position position="241"/>
    </location>
    <ligand>
        <name>substrate</name>
    </ligand>
</feature>
<name>A0A921I2H0_9FIRM</name>
<comment type="pathway">
    <text evidence="2">Cell wall biogenesis; peptidoglycan biosynthesis.</text>
</comment>
<feature type="chain" id="PRO_5037940743" description="serine-type D-Ala-D-Ala carboxypeptidase" evidence="16">
    <location>
        <begin position="23"/>
        <end position="398"/>
    </location>
</feature>
<feature type="active site" description="Acyl-ester intermediate" evidence="13">
    <location>
        <position position="71"/>
    </location>
</feature>
<protein>
    <recommendedName>
        <fullName evidence="4">serine-type D-Ala-D-Ala carboxypeptidase</fullName>
        <ecNumber evidence="4">3.4.16.4</ecNumber>
    </recommendedName>
</protein>
<evidence type="ECO:0000313" key="18">
    <source>
        <dbReference type="EMBL" id="HJF94087.1"/>
    </source>
</evidence>
<feature type="active site" evidence="13">
    <location>
        <position position="131"/>
    </location>
</feature>
<comment type="catalytic activity">
    <reaction evidence="12">
        <text>Preferential cleavage: (Ac)2-L-Lys-D-Ala-|-D-Ala. Also transpeptidation of peptidyl-alanyl moieties that are N-acyl substituents of D-alanine.</text>
        <dbReference type="EC" id="3.4.16.4"/>
    </reaction>
</comment>
<feature type="active site" description="Proton acceptor" evidence="13">
    <location>
        <position position="74"/>
    </location>
</feature>
<dbReference type="GO" id="GO:0009252">
    <property type="term" value="P:peptidoglycan biosynthetic process"/>
    <property type="evidence" value="ECO:0007669"/>
    <property type="project" value="UniProtKB-KW"/>
</dbReference>
<evidence type="ECO:0000256" key="1">
    <source>
        <dbReference type="ARBA" id="ARBA00003217"/>
    </source>
</evidence>
<evidence type="ECO:0000256" key="4">
    <source>
        <dbReference type="ARBA" id="ARBA00012448"/>
    </source>
</evidence>
<dbReference type="InterPro" id="IPR012338">
    <property type="entry name" value="Beta-lactam/transpept-like"/>
</dbReference>
<dbReference type="InterPro" id="IPR012907">
    <property type="entry name" value="Peptidase_S11_C"/>
</dbReference>
<dbReference type="SMART" id="SM00936">
    <property type="entry name" value="PBP5_C"/>
    <property type="match status" value="1"/>
</dbReference>
<dbReference type="InterPro" id="IPR037167">
    <property type="entry name" value="Peptidase_S11_C_sf"/>
</dbReference>
<evidence type="ECO:0000256" key="2">
    <source>
        <dbReference type="ARBA" id="ARBA00004752"/>
    </source>
</evidence>
<evidence type="ECO:0000256" key="10">
    <source>
        <dbReference type="ARBA" id="ARBA00022984"/>
    </source>
</evidence>
<keyword evidence="8" id="KW-0378">Hydrolase</keyword>
<dbReference type="Proteomes" id="UP000769156">
    <property type="component" value="Unassembled WGS sequence"/>
</dbReference>
<evidence type="ECO:0000256" key="9">
    <source>
        <dbReference type="ARBA" id="ARBA00022960"/>
    </source>
</evidence>
<evidence type="ECO:0000256" key="13">
    <source>
        <dbReference type="PIRSR" id="PIRSR618044-1"/>
    </source>
</evidence>
<dbReference type="Gene3D" id="2.60.410.10">
    <property type="entry name" value="D-Ala-D-Ala carboxypeptidase, C-terminal domain"/>
    <property type="match status" value="1"/>
</dbReference>
<evidence type="ECO:0000256" key="6">
    <source>
        <dbReference type="ARBA" id="ARBA00022670"/>
    </source>
</evidence>
<dbReference type="SUPFAM" id="SSF69189">
    <property type="entry name" value="Penicillin-binding protein associated domain"/>
    <property type="match status" value="1"/>
</dbReference>
<dbReference type="PANTHER" id="PTHR21581">
    <property type="entry name" value="D-ALANYL-D-ALANINE CARBOXYPEPTIDASE"/>
    <property type="match status" value="1"/>
</dbReference>
<keyword evidence="11" id="KW-0961">Cell wall biogenesis/degradation</keyword>
<evidence type="ECO:0000256" key="7">
    <source>
        <dbReference type="ARBA" id="ARBA00022729"/>
    </source>
</evidence>
<evidence type="ECO:0000256" key="3">
    <source>
        <dbReference type="ARBA" id="ARBA00007164"/>
    </source>
</evidence>
<accession>A0A921I2H0</accession>
<organism evidence="18 19">
    <name type="scientific">Lachnoclostridium phocaeense</name>
    <dbReference type="NCBI Taxonomy" id="1871021"/>
    <lineage>
        <taxon>Bacteria</taxon>
        <taxon>Bacillati</taxon>
        <taxon>Bacillota</taxon>
        <taxon>Clostridia</taxon>
        <taxon>Lachnospirales</taxon>
        <taxon>Lachnospiraceae</taxon>
    </lineage>
</organism>
<keyword evidence="9" id="KW-0133">Cell shape</keyword>
<comment type="caution">
    <text evidence="18">The sequence shown here is derived from an EMBL/GenBank/DDBJ whole genome shotgun (WGS) entry which is preliminary data.</text>
</comment>
<dbReference type="GO" id="GO:0008360">
    <property type="term" value="P:regulation of cell shape"/>
    <property type="evidence" value="ECO:0007669"/>
    <property type="project" value="UniProtKB-KW"/>
</dbReference>
<comment type="function">
    <text evidence="1">Removes C-terminal D-alanyl residues from sugar-peptide cell wall precursors.</text>
</comment>
<dbReference type="PRINTS" id="PR00725">
    <property type="entry name" value="DADACBPTASE1"/>
</dbReference>
<dbReference type="EC" id="3.4.16.4" evidence="4"/>
<dbReference type="Pfam" id="PF00768">
    <property type="entry name" value="Peptidase_S11"/>
    <property type="match status" value="1"/>
</dbReference>
<evidence type="ECO:0000256" key="14">
    <source>
        <dbReference type="PIRSR" id="PIRSR618044-2"/>
    </source>
</evidence>
<comment type="similarity">
    <text evidence="3 15">Belongs to the peptidase S11 family.</text>
</comment>
<dbReference type="Gene3D" id="3.40.710.10">
    <property type="entry name" value="DD-peptidase/beta-lactamase superfamily"/>
    <property type="match status" value="1"/>
</dbReference>
<keyword evidence="6" id="KW-0645">Protease</keyword>
<dbReference type="EMBL" id="DYVY01000073">
    <property type="protein sequence ID" value="HJF94087.1"/>
    <property type="molecule type" value="Genomic_DNA"/>
</dbReference>
<keyword evidence="7 16" id="KW-0732">Signal</keyword>
<dbReference type="GO" id="GO:0009002">
    <property type="term" value="F:serine-type D-Ala-D-Ala carboxypeptidase activity"/>
    <property type="evidence" value="ECO:0007669"/>
    <property type="project" value="UniProtKB-EC"/>
</dbReference>
<dbReference type="InterPro" id="IPR015956">
    <property type="entry name" value="Peniciliin-bd_prot_C_sf"/>
</dbReference>
<evidence type="ECO:0000256" key="16">
    <source>
        <dbReference type="SAM" id="SignalP"/>
    </source>
</evidence>
<feature type="signal peptide" evidence="16">
    <location>
        <begin position="1"/>
        <end position="22"/>
    </location>
</feature>
<dbReference type="InterPro" id="IPR001967">
    <property type="entry name" value="Peptidase_S11_N"/>
</dbReference>
<evidence type="ECO:0000256" key="12">
    <source>
        <dbReference type="ARBA" id="ARBA00034000"/>
    </source>
</evidence>
<dbReference type="SUPFAM" id="SSF56601">
    <property type="entry name" value="beta-lactamase/transpeptidase-like"/>
    <property type="match status" value="1"/>
</dbReference>
<dbReference type="GO" id="GO:0006508">
    <property type="term" value="P:proteolysis"/>
    <property type="evidence" value="ECO:0007669"/>
    <property type="project" value="UniProtKB-KW"/>
</dbReference>
<keyword evidence="10" id="KW-0573">Peptidoglycan synthesis</keyword>
<evidence type="ECO:0000259" key="17">
    <source>
        <dbReference type="SMART" id="SM00936"/>
    </source>
</evidence>
<evidence type="ECO:0000256" key="8">
    <source>
        <dbReference type="ARBA" id="ARBA00022801"/>
    </source>
</evidence>
<dbReference type="Pfam" id="PF07943">
    <property type="entry name" value="PBP5_C"/>
    <property type="match status" value="1"/>
</dbReference>
<dbReference type="InterPro" id="IPR018044">
    <property type="entry name" value="Peptidase_S11"/>
</dbReference>
<sequence>MKRFLTALLCGALLLQPVLIKAAPEAGTEAGAEESHTTGPEVSSPSAFLAEASTGKVIYEKNADEKRPPASVTKIMTLLLIFDALSEGKISLADQVTVSEYAASMGGSQVFLEPGEVQTVDTMIKCIAVASANDACVAMAEHVWGSEEEFVRHMNERAAGLGMESTSFVNCNGLDADGHLTTARDIAAMSREIILTYPQIRDYASIWMEDITHTTAKGSSTFTLANTNKLIRQYAYATGLKTGSTDDAGFCVSATAKKNNMEMIAVVMGAETSKERFKDAVTLLDYGFGRAVKYVDEGIQALEPVDVEGGRERQVPVRQKEPFQYVDTDGADLAAIEKKYETEEKLKAPVKTGDFAGSVVYSLDGTEIGKVDIVAAKDVPKASYLNCLEQTLELFFPA</sequence>
<reference evidence="18" key="1">
    <citation type="journal article" date="2021" name="PeerJ">
        <title>Extensive microbial diversity within the chicken gut microbiome revealed by metagenomics and culture.</title>
        <authorList>
            <person name="Gilroy R."/>
            <person name="Ravi A."/>
            <person name="Getino M."/>
            <person name="Pursley I."/>
            <person name="Horton D.L."/>
            <person name="Alikhan N.F."/>
            <person name="Baker D."/>
            <person name="Gharbi K."/>
            <person name="Hall N."/>
            <person name="Watson M."/>
            <person name="Adriaenssens E.M."/>
            <person name="Foster-Nyarko E."/>
            <person name="Jarju S."/>
            <person name="Secka A."/>
            <person name="Antonio M."/>
            <person name="Oren A."/>
            <person name="Chaudhuri R.R."/>
            <person name="La Ragione R."/>
            <person name="Hildebrand F."/>
            <person name="Pallen M.J."/>
        </authorList>
    </citation>
    <scope>NUCLEOTIDE SEQUENCE</scope>
    <source>
        <strain evidence="18">ChiSjej5B23-16112</strain>
    </source>
</reference>
<evidence type="ECO:0000313" key="19">
    <source>
        <dbReference type="Proteomes" id="UP000769156"/>
    </source>
</evidence>
<dbReference type="PANTHER" id="PTHR21581:SF6">
    <property type="entry name" value="TRAFFICKING PROTEIN PARTICLE COMPLEX SUBUNIT 12"/>
    <property type="match status" value="1"/>
</dbReference>
<proteinExistence type="inferred from homology"/>
<feature type="domain" description="Peptidase S11 D-Ala-D-Ala carboxypeptidase A C-terminal" evidence="17">
    <location>
        <begin position="290"/>
        <end position="381"/>
    </location>
</feature>
<reference evidence="18" key="2">
    <citation type="submission" date="2021-09" db="EMBL/GenBank/DDBJ databases">
        <authorList>
            <person name="Gilroy R."/>
        </authorList>
    </citation>
    <scope>NUCLEOTIDE SEQUENCE</scope>
    <source>
        <strain evidence="18">ChiSjej5B23-16112</strain>
    </source>
</reference>
<dbReference type="AlphaFoldDB" id="A0A921I2H0"/>
<keyword evidence="5 18" id="KW-0121">Carboxypeptidase</keyword>
<evidence type="ECO:0000256" key="11">
    <source>
        <dbReference type="ARBA" id="ARBA00023316"/>
    </source>
</evidence>